<keyword evidence="4" id="KW-1185">Reference proteome</keyword>
<dbReference type="OrthoDB" id="3941538at2759"/>
<accession>A0A6A4Q712</accession>
<feature type="region of interest" description="Disordered" evidence="2">
    <location>
        <begin position="1"/>
        <end position="88"/>
    </location>
</feature>
<organism evidence="3 4">
    <name type="scientific">Lupinus albus</name>
    <name type="common">White lupine</name>
    <name type="synonym">Lupinus termis</name>
    <dbReference type="NCBI Taxonomy" id="3870"/>
    <lineage>
        <taxon>Eukaryota</taxon>
        <taxon>Viridiplantae</taxon>
        <taxon>Streptophyta</taxon>
        <taxon>Embryophyta</taxon>
        <taxon>Tracheophyta</taxon>
        <taxon>Spermatophyta</taxon>
        <taxon>Magnoliopsida</taxon>
        <taxon>eudicotyledons</taxon>
        <taxon>Gunneridae</taxon>
        <taxon>Pentapetalae</taxon>
        <taxon>rosids</taxon>
        <taxon>fabids</taxon>
        <taxon>Fabales</taxon>
        <taxon>Fabaceae</taxon>
        <taxon>Papilionoideae</taxon>
        <taxon>50 kb inversion clade</taxon>
        <taxon>genistoids sensu lato</taxon>
        <taxon>core genistoids</taxon>
        <taxon>Genisteae</taxon>
        <taxon>Lupinus</taxon>
    </lineage>
</organism>
<feature type="binding site" evidence="1">
    <location>
        <position position="292"/>
    </location>
    <ligand>
        <name>Zn(2+)</name>
        <dbReference type="ChEBI" id="CHEBI:29105"/>
    </ligand>
</feature>
<evidence type="ECO:0000313" key="3">
    <source>
        <dbReference type="EMBL" id="KAE9609403.1"/>
    </source>
</evidence>
<evidence type="ECO:0000313" key="4">
    <source>
        <dbReference type="Proteomes" id="UP000447434"/>
    </source>
</evidence>
<feature type="binding site" evidence="1">
    <location>
        <position position="114"/>
    </location>
    <ligand>
        <name>Zn(2+)</name>
        <dbReference type="ChEBI" id="CHEBI:29105"/>
    </ligand>
</feature>
<dbReference type="GO" id="GO:0046872">
    <property type="term" value="F:metal ion binding"/>
    <property type="evidence" value="ECO:0007669"/>
    <property type="project" value="UniProtKB-KW"/>
</dbReference>
<dbReference type="InterPro" id="IPR011257">
    <property type="entry name" value="DNA_glycosylase"/>
</dbReference>
<sequence>MPVVAKVQPCAKPKPATEPGGKRVTISEEPKWKKLKKPQRPIIKKEEQQIDESVVRSNVSSDSTCSSDSSASSNETTKKVTSESKSVKRNGFKPARVVPDAVDVATLSLSPKRCDWITQHSDPLYAAFHDEEWGVPAYEDDRKLFELLVFSQALAEHTWPAILNQRDTFRKLFENFDPSSIAQFSEKKLLTLKINGNSLLSGPKLRAIVQNAKQLLKVQQEFGSFSKYCWRFVNDKPIRNEYRYGRQVPARSPKAEFISKDMMRRGFQCVGPTVVYSFMQVAGLVNDHLLTCFRYQECNQNMHNEILV</sequence>
<dbReference type="GO" id="GO:0006284">
    <property type="term" value="P:base-excision repair"/>
    <property type="evidence" value="ECO:0007669"/>
    <property type="project" value="InterPro"/>
</dbReference>
<feature type="binding site" evidence="1">
    <location>
        <position position="288"/>
    </location>
    <ligand>
        <name>Zn(2+)</name>
        <dbReference type="ChEBI" id="CHEBI:29105"/>
    </ligand>
</feature>
<feature type="compositionally biased region" description="Low complexity" evidence="2">
    <location>
        <begin position="57"/>
        <end position="75"/>
    </location>
</feature>
<keyword evidence="1" id="KW-0479">Metal-binding</keyword>
<name>A0A6A4Q712_LUPAL</name>
<proteinExistence type="predicted"/>
<feature type="compositionally biased region" description="Basic and acidic residues" evidence="2">
    <location>
        <begin position="76"/>
        <end position="86"/>
    </location>
</feature>
<dbReference type="EMBL" id="WOCE01000008">
    <property type="protein sequence ID" value="KAE9609403.1"/>
    <property type="molecule type" value="Genomic_DNA"/>
</dbReference>
<keyword evidence="1" id="KW-0862">Zinc</keyword>
<dbReference type="GO" id="GO:0008725">
    <property type="term" value="F:DNA-3-methyladenine glycosylase activity"/>
    <property type="evidence" value="ECO:0007669"/>
    <property type="project" value="InterPro"/>
</dbReference>
<reference evidence="4" key="1">
    <citation type="journal article" date="2020" name="Nat. Commun.">
        <title>Genome sequence of the cluster root forming white lupin.</title>
        <authorList>
            <person name="Hufnagel B."/>
            <person name="Marques A."/>
            <person name="Soriano A."/>
            <person name="Marques L."/>
            <person name="Divol F."/>
            <person name="Doumas P."/>
            <person name="Sallet E."/>
            <person name="Mancinotti D."/>
            <person name="Carrere S."/>
            <person name="Marande W."/>
            <person name="Arribat S."/>
            <person name="Keller J."/>
            <person name="Huneau C."/>
            <person name="Blein T."/>
            <person name="Aime D."/>
            <person name="Laguerre M."/>
            <person name="Taylor J."/>
            <person name="Schubert V."/>
            <person name="Nelson M."/>
            <person name="Geu-Flores F."/>
            <person name="Crespi M."/>
            <person name="Gallardo-Guerrero K."/>
            <person name="Delaux P.-M."/>
            <person name="Salse J."/>
            <person name="Berges H."/>
            <person name="Guyot R."/>
            <person name="Gouzy J."/>
            <person name="Peret B."/>
        </authorList>
    </citation>
    <scope>NUCLEOTIDE SEQUENCE [LARGE SCALE GENOMIC DNA]</scope>
    <source>
        <strain evidence="4">cv. Amiga</strain>
    </source>
</reference>
<dbReference type="Pfam" id="PF03352">
    <property type="entry name" value="Adenine_glyco"/>
    <property type="match status" value="1"/>
</dbReference>
<protein>
    <submittedName>
        <fullName evidence="3">Putative DNA-3-methyladenine glycosylase I</fullName>
    </submittedName>
</protein>
<dbReference type="PANTHER" id="PTHR31116:SF25">
    <property type="entry name" value="DNA GLYCOSYLASE SUPERFAMILY PROTEIN"/>
    <property type="match status" value="1"/>
</dbReference>
<dbReference type="Gene3D" id="1.10.340.30">
    <property type="entry name" value="Hypothetical protein, domain 2"/>
    <property type="match status" value="1"/>
</dbReference>
<evidence type="ECO:0000256" key="1">
    <source>
        <dbReference type="PIRSR" id="PIRSR605019-1"/>
    </source>
</evidence>
<evidence type="ECO:0000256" key="2">
    <source>
        <dbReference type="SAM" id="MobiDB-lite"/>
    </source>
</evidence>
<dbReference type="Proteomes" id="UP000447434">
    <property type="component" value="Chromosome 8"/>
</dbReference>
<comment type="caution">
    <text evidence="3">The sequence shown here is derived from an EMBL/GenBank/DDBJ whole genome shotgun (WGS) entry which is preliminary data.</text>
</comment>
<dbReference type="InterPro" id="IPR005019">
    <property type="entry name" value="Adenine_glyco"/>
</dbReference>
<dbReference type="PANTHER" id="PTHR31116">
    <property type="entry name" value="OS04G0501200 PROTEIN"/>
    <property type="match status" value="1"/>
</dbReference>
<dbReference type="SUPFAM" id="SSF48150">
    <property type="entry name" value="DNA-glycosylase"/>
    <property type="match status" value="1"/>
</dbReference>
<dbReference type="AlphaFoldDB" id="A0A6A4Q712"/>
<gene>
    <name evidence="3" type="ORF">Lalb_Chr08g0245811</name>
</gene>
<feature type="binding site" evidence="1">
    <location>
        <position position="129"/>
    </location>
    <ligand>
        <name>Zn(2+)</name>
        <dbReference type="ChEBI" id="CHEBI:29105"/>
    </ligand>
</feature>